<gene>
    <name evidence="3" type="ORF">B0T18DRAFT_9772</name>
</gene>
<reference evidence="3" key="1">
    <citation type="submission" date="2023-06" db="EMBL/GenBank/DDBJ databases">
        <title>Genome-scale phylogeny and comparative genomics of the fungal order Sordariales.</title>
        <authorList>
            <consortium name="Lawrence Berkeley National Laboratory"/>
            <person name="Hensen N."/>
            <person name="Bonometti L."/>
            <person name="Westerberg I."/>
            <person name="Brannstrom I.O."/>
            <person name="Guillou S."/>
            <person name="Cros-Aarteil S."/>
            <person name="Calhoun S."/>
            <person name="Haridas S."/>
            <person name="Kuo A."/>
            <person name="Mondo S."/>
            <person name="Pangilinan J."/>
            <person name="Riley R."/>
            <person name="LaButti K."/>
            <person name="Andreopoulos B."/>
            <person name="Lipzen A."/>
            <person name="Chen C."/>
            <person name="Yanf M."/>
            <person name="Daum C."/>
            <person name="Ng V."/>
            <person name="Clum A."/>
            <person name="Steindorff A."/>
            <person name="Ohm R."/>
            <person name="Martin F."/>
            <person name="Silar P."/>
            <person name="Natvig D."/>
            <person name="Lalanne C."/>
            <person name="Gautier V."/>
            <person name="Ament-velasquez S.L."/>
            <person name="Kruys A."/>
            <person name="Hutchinson M.I."/>
            <person name="Powell A.J."/>
            <person name="Barry K."/>
            <person name="Miller A.N."/>
            <person name="Grigoriev I.V."/>
            <person name="Debuchy R."/>
            <person name="Gladieux P."/>
            <person name="Thoren M.H."/>
            <person name="Johannesson H."/>
        </authorList>
    </citation>
    <scope>NUCLEOTIDE SEQUENCE</scope>
    <source>
        <strain evidence="3">SMH3187-1</strain>
    </source>
</reference>
<accession>A0AA40KBL0</accession>
<organism evidence="3 4">
    <name type="scientific">Schizothecium vesticola</name>
    <dbReference type="NCBI Taxonomy" id="314040"/>
    <lineage>
        <taxon>Eukaryota</taxon>
        <taxon>Fungi</taxon>
        <taxon>Dikarya</taxon>
        <taxon>Ascomycota</taxon>
        <taxon>Pezizomycotina</taxon>
        <taxon>Sordariomycetes</taxon>
        <taxon>Sordariomycetidae</taxon>
        <taxon>Sordariales</taxon>
        <taxon>Schizotheciaceae</taxon>
        <taxon>Schizothecium</taxon>
    </lineage>
</organism>
<dbReference type="SUPFAM" id="SSF48403">
    <property type="entry name" value="Ankyrin repeat"/>
    <property type="match status" value="1"/>
</dbReference>
<dbReference type="EMBL" id="JAUKUD010000001">
    <property type="protein sequence ID" value="KAK0753239.1"/>
    <property type="molecule type" value="Genomic_DNA"/>
</dbReference>
<sequence length="390" mass="44627">MPKRFEYHRSRDSKYFTLVPEMLMRGEASLRDQDEHGASLIFYASKRPDMCRFLLQNGADVERFAPLPGDVKSQAGTPLAMIPYWEGEHRQDKETCVRLMVNAGCDPDISTAPLIGDPRWHNVSPVEDVCRYATEDIMRIFFADGGAYINTRQRYGRTPFLTYTSSSNMTVSGLSFLLRQGANVHDRSEEGRTCLHWFLSVGFFEHCDVFSMSFSAWVDRTRPALEYLINSGAEVNAVDEDGKSVSIYAYEYLGAFPKSQVGSFRGDLWDRVLAGTGFDVASYRNSHGIPRRAKYTWGYTREDFEHLWEGMVELCPYYHDYEYACFGSGYLLGFRFLWRQCGLEVVEEDDRSENYSSSELGALDILYDLNPEGSWYPDWDSESDGGCPLE</sequence>
<dbReference type="PANTHER" id="PTHR24123">
    <property type="entry name" value="ANKYRIN REPEAT-CONTAINING"/>
    <property type="match status" value="1"/>
</dbReference>
<protein>
    <submittedName>
        <fullName evidence="3">Ankyrin repeat-containing domain protein</fullName>
    </submittedName>
</protein>
<dbReference type="AlphaFoldDB" id="A0AA40KBL0"/>
<evidence type="ECO:0000256" key="1">
    <source>
        <dbReference type="ARBA" id="ARBA00022737"/>
    </source>
</evidence>
<dbReference type="InterPro" id="IPR002110">
    <property type="entry name" value="Ankyrin_rpt"/>
</dbReference>
<dbReference type="SMART" id="SM00248">
    <property type="entry name" value="ANK"/>
    <property type="match status" value="3"/>
</dbReference>
<evidence type="ECO:0000313" key="4">
    <source>
        <dbReference type="Proteomes" id="UP001172155"/>
    </source>
</evidence>
<evidence type="ECO:0000313" key="3">
    <source>
        <dbReference type="EMBL" id="KAK0753239.1"/>
    </source>
</evidence>
<keyword evidence="1" id="KW-0677">Repeat</keyword>
<dbReference type="Gene3D" id="1.25.40.20">
    <property type="entry name" value="Ankyrin repeat-containing domain"/>
    <property type="match status" value="1"/>
</dbReference>
<dbReference type="PANTHER" id="PTHR24123:SF33">
    <property type="entry name" value="PROTEIN HOS4"/>
    <property type="match status" value="1"/>
</dbReference>
<dbReference type="InterPro" id="IPR051165">
    <property type="entry name" value="Multifunctional_ANK_Repeat"/>
</dbReference>
<keyword evidence="2" id="KW-0040">ANK repeat</keyword>
<dbReference type="Proteomes" id="UP001172155">
    <property type="component" value="Unassembled WGS sequence"/>
</dbReference>
<evidence type="ECO:0000256" key="2">
    <source>
        <dbReference type="ARBA" id="ARBA00023043"/>
    </source>
</evidence>
<comment type="caution">
    <text evidence="3">The sequence shown here is derived from an EMBL/GenBank/DDBJ whole genome shotgun (WGS) entry which is preliminary data.</text>
</comment>
<keyword evidence="4" id="KW-1185">Reference proteome</keyword>
<dbReference type="InterPro" id="IPR036770">
    <property type="entry name" value="Ankyrin_rpt-contain_sf"/>
</dbReference>
<name>A0AA40KBL0_9PEZI</name>
<proteinExistence type="predicted"/>